<feature type="compositionally biased region" description="Basic and acidic residues" evidence="1">
    <location>
        <begin position="1"/>
        <end position="12"/>
    </location>
</feature>
<evidence type="ECO:0000313" key="2">
    <source>
        <dbReference type="EMBL" id="KAJ4003685.1"/>
    </source>
</evidence>
<organism evidence="2 3">
    <name type="scientific">Fusarium irregulare</name>
    <dbReference type="NCBI Taxonomy" id="2494466"/>
    <lineage>
        <taxon>Eukaryota</taxon>
        <taxon>Fungi</taxon>
        <taxon>Dikarya</taxon>
        <taxon>Ascomycota</taxon>
        <taxon>Pezizomycotina</taxon>
        <taxon>Sordariomycetes</taxon>
        <taxon>Hypocreomycetidae</taxon>
        <taxon>Hypocreales</taxon>
        <taxon>Nectriaceae</taxon>
        <taxon>Fusarium</taxon>
        <taxon>Fusarium incarnatum-equiseti species complex</taxon>
    </lineage>
</organism>
<keyword evidence="3" id="KW-1185">Reference proteome</keyword>
<dbReference type="Proteomes" id="UP001152130">
    <property type="component" value="Unassembled WGS sequence"/>
</dbReference>
<feature type="region of interest" description="Disordered" evidence="1">
    <location>
        <begin position="35"/>
        <end position="60"/>
    </location>
</feature>
<dbReference type="EMBL" id="JAPDHF010000026">
    <property type="protein sequence ID" value="KAJ4003685.1"/>
    <property type="molecule type" value="Genomic_DNA"/>
</dbReference>
<proteinExistence type="predicted"/>
<dbReference type="AlphaFoldDB" id="A0A9W8PE22"/>
<gene>
    <name evidence="2" type="ORF">NW766_012135</name>
</gene>
<evidence type="ECO:0000256" key="1">
    <source>
        <dbReference type="SAM" id="MobiDB-lite"/>
    </source>
</evidence>
<evidence type="ECO:0000313" key="3">
    <source>
        <dbReference type="Proteomes" id="UP001152130"/>
    </source>
</evidence>
<feature type="region of interest" description="Disordered" evidence="1">
    <location>
        <begin position="1"/>
        <end position="22"/>
    </location>
</feature>
<sequence>MDECTTHGDGFKSDTSSGSYASGIDADYYDMKEQHKERKRHFRELQKAKPEFGPAEEDDAANEIKDAIAKAQRKKKLEPLDLLGGKDFELYSLDHIKHCPDNSALTRYIDFYADESFDYNAPLKERPNHYKHPYGYTLDLRGGPVHTPKVSSPRWKFSSFDDHDVTVKISAELVFAHAGKPKPDDAPNVFKYYGVCPESKKAEERWKREQESRSSASPE</sequence>
<comment type="caution">
    <text evidence="2">The sequence shown here is derived from an EMBL/GenBank/DDBJ whole genome shotgun (WGS) entry which is preliminary data.</text>
</comment>
<protein>
    <submittedName>
        <fullName evidence="2">Uncharacterized protein</fullName>
    </submittedName>
</protein>
<accession>A0A9W8PE22</accession>
<reference evidence="2" key="1">
    <citation type="submission" date="2022-10" db="EMBL/GenBank/DDBJ databases">
        <title>Fusarium specimens isolated from Avocado Roots.</title>
        <authorList>
            <person name="Stajich J."/>
            <person name="Roper C."/>
            <person name="Heimlech-Rivalta G."/>
        </authorList>
    </citation>
    <scope>NUCLEOTIDE SEQUENCE</scope>
    <source>
        <strain evidence="2">CF00143</strain>
    </source>
</reference>
<name>A0A9W8PE22_9HYPO</name>